<dbReference type="RefSeq" id="WP_110750585.1">
    <property type="nucleotide sequence ID" value="NZ_QJTF01000006.1"/>
</dbReference>
<evidence type="ECO:0000259" key="1">
    <source>
        <dbReference type="Pfam" id="PF00535"/>
    </source>
</evidence>
<dbReference type="PANTHER" id="PTHR43685">
    <property type="entry name" value="GLYCOSYLTRANSFERASE"/>
    <property type="match status" value="1"/>
</dbReference>
<dbReference type="OrthoDB" id="9794124at2"/>
<dbReference type="AlphaFoldDB" id="A0A318T413"/>
<feature type="domain" description="Glycosyltransferase 2-like" evidence="1">
    <location>
        <begin position="9"/>
        <end position="136"/>
    </location>
</feature>
<protein>
    <submittedName>
        <fullName evidence="2">Succinoglycan biosynthesis protein ExoW</fullName>
    </submittedName>
</protein>
<sequence length="344" mass="38621">MNSDTTIAVVIPFYQREKGILARALRSVVAQDIPDSICLKVVIVDDSSPVSPVDDIASVTFDARHRIELISQPNGGPGTARNLALATLDPAEVPFVAFLDSDDEWKTEHLRKAIATLSASPDYDFYFCDHTRFNTDKSWFEESEIFQKWAKGDISPAPVPVPGLENIYQMPSRLAFSAFLAEYLSQTSTVVYRFAKFPDARFDTDLRSAGEDHMLWITLAAKAGVAVFSTERNVICGQGVNIYFSAFDWNLPQTIDRYGYLVVFLTKLKRNFEMGGPDKQMIETRLAKFSKVYAYLLARSLAKGRAPNRVVLSKIFKLDPARVIGLPVSLVLMLKDKRSGNWDW</sequence>
<evidence type="ECO:0000313" key="3">
    <source>
        <dbReference type="Proteomes" id="UP000247454"/>
    </source>
</evidence>
<name>A0A318T413_9HYPH</name>
<keyword evidence="3" id="KW-1185">Reference proteome</keyword>
<dbReference type="EMBL" id="QJTF01000006">
    <property type="protein sequence ID" value="PYE88793.1"/>
    <property type="molecule type" value="Genomic_DNA"/>
</dbReference>
<dbReference type="CDD" id="cd00761">
    <property type="entry name" value="Glyco_tranf_GTA_type"/>
    <property type="match status" value="1"/>
</dbReference>
<dbReference type="InterPro" id="IPR050834">
    <property type="entry name" value="Glycosyltransf_2"/>
</dbReference>
<dbReference type="PANTHER" id="PTHR43685:SF2">
    <property type="entry name" value="GLYCOSYLTRANSFERASE 2-LIKE DOMAIN-CONTAINING PROTEIN"/>
    <property type="match status" value="1"/>
</dbReference>
<proteinExistence type="predicted"/>
<dbReference type="InterPro" id="IPR001173">
    <property type="entry name" value="Glyco_trans_2-like"/>
</dbReference>
<dbReference type="Pfam" id="PF00535">
    <property type="entry name" value="Glycos_transf_2"/>
    <property type="match status" value="1"/>
</dbReference>
<dbReference type="Gene3D" id="3.90.550.10">
    <property type="entry name" value="Spore Coat Polysaccharide Biosynthesis Protein SpsA, Chain A"/>
    <property type="match status" value="1"/>
</dbReference>
<gene>
    <name evidence="2" type="ORF">C7477_106166</name>
</gene>
<dbReference type="InterPro" id="IPR029044">
    <property type="entry name" value="Nucleotide-diphossugar_trans"/>
</dbReference>
<comment type="caution">
    <text evidence="2">The sequence shown here is derived from an EMBL/GenBank/DDBJ whole genome shotgun (WGS) entry which is preliminary data.</text>
</comment>
<dbReference type="SUPFAM" id="SSF53448">
    <property type="entry name" value="Nucleotide-diphospho-sugar transferases"/>
    <property type="match status" value="1"/>
</dbReference>
<reference evidence="2 3" key="1">
    <citation type="submission" date="2018-06" db="EMBL/GenBank/DDBJ databases">
        <title>Genomic Encyclopedia of Type Strains, Phase III (KMG-III): the genomes of soil and plant-associated and newly described type strains.</title>
        <authorList>
            <person name="Whitman W."/>
        </authorList>
    </citation>
    <scope>NUCLEOTIDE SEQUENCE [LARGE SCALE GENOMIC DNA]</scope>
    <source>
        <strain evidence="2 3">ORS 1419</strain>
    </source>
</reference>
<organism evidence="2 3">
    <name type="scientific">Phyllobacterium leguminum</name>
    <dbReference type="NCBI Taxonomy" id="314237"/>
    <lineage>
        <taxon>Bacteria</taxon>
        <taxon>Pseudomonadati</taxon>
        <taxon>Pseudomonadota</taxon>
        <taxon>Alphaproteobacteria</taxon>
        <taxon>Hyphomicrobiales</taxon>
        <taxon>Phyllobacteriaceae</taxon>
        <taxon>Phyllobacterium</taxon>
    </lineage>
</organism>
<accession>A0A318T413</accession>
<evidence type="ECO:0000313" key="2">
    <source>
        <dbReference type="EMBL" id="PYE88793.1"/>
    </source>
</evidence>
<dbReference type="Proteomes" id="UP000247454">
    <property type="component" value="Unassembled WGS sequence"/>
</dbReference>